<accession>A0ABQ7I2M7</accession>
<name>A0ABQ7I2M7_9MICR</name>
<dbReference type="InterPro" id="IPR044892">
    <property type="entry name" value="Ribosomal_L3_dom_3_arc_sf"/>
</dbReference>
<protein>
    <submittedName>
        <fullName evidence="5">60S ribosomal protein L3</fullName>
    </submittedName>
</protein>
<evidence type="ECO:0000256" key="2">
    <source>
        <dbReference type="ARBA" id="ARBA00022980"/>
    </source>
</evidence>
<sequence>MSCRKYEAPRHGSLAFVPRKRVSKMRQAIRAFPKDDPTKPVHLTGFLAYKSGMTHVVRVSTRARGLDKKSRNMMREVFDAVTIVEAPPVVVFGVVGYKKTLQGLKHVGTIIAQHVNEGVLRRYHAKNYKTEKKPFSHYAEKYANGQIKDTLEVLKKESDIVRVLIHSQVEKIPSLKTKRAHILEVQLNGGTVLNKLEWAIDHFEKEISVKDVFSPQELLDIIGVTKGKGFQGCTKRYGTTILPRKTNKGRRKVACIGAWHPSRVLYSVPRAGQLGCHRRTMINKKIYMIGNGREEIKTEFDLTSKGINPMGAFPHYGLVNNDFLMIKGGVTGPVKRVLTLRKSLIKQWNKKNTEEITLKFIDTSSKIGHGRFQTPEEKKAYYGALKKDLVTNE</sequence>
<reference evidence="5 6" key="1">
    <citation type="submission" date="2019-01" db="EMBL/GenBank/DDBJ databases">
        <title>Genomes sequencing and comparative genomics of infectious freshwater microsporidia, Cucumispora dikerogammari and Thelohania contejeani.</title>
        <authorList>
            <person name="Cormier A."/>
            <person name="Giraud I."/>
            <person name="Wattier R."/>
            <person name="Teixeira M."/>
            <person name="Grandjean F."/>
            <person name="Rigaud T."/>
            <person name="Cordaux R."/>
        </authorList>
    </citation>
    <scope>NUCLEOTIDE SEQUENCE [LARGE SCALE GENOMIC DNA]</scope>
    <source>
        <strain evidence="5">T1</strain>
        <tissue evidence="5">Spores</tissue>
    </source>
</reference>
<dbReference type="InterPro" id="IPR009000">
    <property type="entry name" value="Transl_B-barrel_sf"/>
</dbReference>
<dbReference type="InterPro" id="IPR000597">
    <property type="entry name" value="Ribosomal_uL3"/>
</dbReference>
<dbReference type="Gene3D" id="2.40.30.10">
    <property type="entry name" value="Translation factors"/>
    <property type="match status" value="1"/>
</dbReference>
<dbReference type="PANTHER" id="PTHR11363:SF5">
    <property type="entry name" value="LARGE RIBOSOMAL SUBUNIT PROTEIN UL3"/>
    <property type="match status" value="1"/>
</dbReference>
<evidence type="ECO:0000256" key="3">
    <source>
        <dbReference type="ARBA" id="ARBA00023274"/>
    </source>
</evidence>
<dbReference type="EMBL" id="SBIQ01000006">
    <property type="protein sequence ID" value="KAF7684641.1"/>
    <property type="molecule type" value="Genomic_DNA"/>
</dbReference>
<organism evidence="5 6">
    <name type="scientific">Astathelohania contejeani</name>
    <dbReference type="NCBI Taxonomy" id="164912"/>
    <lineage>
        <taxon>Eukaryota</taxon>
        <taxon>Fungi</taxon>
        <taxon>Fungi incertae sedis</taxon>
        <taxon>Microsporidia</taxon>
        <taxon>Astathelohaniidae</taxon>
        <taxon>Astathelohania</taxon>
    </lineage>
</organism>
<keyword evidence="6" id="KW-1185">Reference proteome</keyword>
<dbReference type="Gene3D" id="4.10.960.10">
    <property type="entry name" value="Ribosomal protein L3, domain 3"/>
    <property type="match status" value="1"/>
</dbReference>
<keyword evidence="3 4" id="KW-0687">Ribonucleoprotein</keyword>
<dbReference type="InterPro" id="IPR019926">
    <property type="entry name" value="Ribosomal_uL3_CS"/>
</dbReference>
<dbReference type="Pfam" id="PF00297">
    <property type="entry name" value="Ribosomal_L3"/>
    <property type="match status" value="1"/>
</dbReference>
<proteinExistence type="inferred from homology"/>
<evidence type="ECO:0000256" key="1">
    <source>
        <dbReference type="ARBA" id="ARBA00006540"/>
    </source>
</evidence>
<gene>
    <name evidence="5" type="primary">RPL3-1</name>
    <name evidence="5" type="ORF">TCON_0182</name>
</gene>
<dbReference type="PANTHER" id="PTHR11363">
    <property type="entry name" value="60S RIBOSOMAL PROTEIN L3-RELATED"/>
    <property type="match status" value="1"/>
</dbReference>
<dbReference type="GO" id="GO:0005840">
    <property type="term" value="C:ribosome"/>
    <property type="evidence" value="ECO:0007669"/>
    <property type="project" value="UniProtKB-KW"/>
</dbReference>
<dbReference type="InterPro" id="IPR045077">
    <property type="entry name" value="L3_arc_euk"/>
</dbReference>
<dbReference type="Proteomes" id="UP001516464">
    <property type="component" value="Unassembled WGS sequence"/>
</dbReference>
<evidence type="ECO:0000256" key="4">
    <source>
        <dbReference type="RuleBase" id="RU003905"/>
    </source>
</evidence>
<dbReference type="SUPFAM" id="SSF50447">
    <property type="entry name" value="Translation proteins"/>
    <property type="match status" value="1"/>
</dbReference>
<comment type="similarity">
    <text evidence="1 4">Belongs to the universal ribosomal protein uL3 family.</text>
</comment>
<keyword evidence="2 4" id="KW-0689">Ribosomal protein</keyword>
<dbReference type="Gene3D" id="3.30.1430.10">
    <property type="match status" value="1"/>
</dbReference>
<comment type="caution">
    <text evidence="5">The sequence shown here is derived from an EMBL/GenBank/DDBJ whole genome shotgun (WGS) entry which is preliminary data.</text>
</comment>
<evidence type="ECO:0000313" key="5">
    <source>
        <dbReference type="EMBL" id="KAF7684641.1"/>
    </source>
</evidence>
<dbReference type="PROSITE" id="PS00474">
    <property type="entry name" value="RIBOSOMAL_L3"/>
    <property type="match status" value="1"/>
</dbReference>
<evidence type="ECO:0000313" key="6">
    <source>
        <dbReference type="Proteomes" id="UP001516464"/>
    </source>
</evidence>